<protein>
    <submittedName>
        <fullName evidence="6">Succinylglutamate desuccinylase</fullName>
    </submittedName>
</protein>
<organism evidence="6 7">
    <name type="scientific">Thalassospira mesophila</name>
    <dbReference type="NCBI Taxonomy" id="1293891"/>
    <lineage>
        <taxon>Bacteria</taxon>
        <taxon>Pseudomonadati</taxon>
        <taxon>Pseudomonadota</taxon>
        <taxon>Alphaproteobacteria</taxon>
        <taxon>Rhodospirillales</taxon>
        <taxon>Thalassospiraceae</taxon>
        <taxon>Thalassospira</taxon>
    </lineage>
</organism>
<evidence type="ECO:0000256" key="2">
    <source>
        <dbReference type="ARBA" id="ARBA00022723"/>
    </source>
</evidence>
<keyword evidence="7" id="KW-1185">Reference proteome</keyword>
<keyword evidence="4" id="KW-0862">Zinc</keyword>
<dbReference type="CDD" id="cd06251">
    <property type="entry name" value="M14_ASTE_ASPA-like"/>
    <property type="match status" value="1"/>
</dbReference>
<dbReference type="Gene3D" id="3.40.630.10">
    <property type="entry name" value="Zn peptidases"/>
    <property type="match status" value="1"/>
</dbReference>
<reference evidence="6 7" key="1">
    <citation type="submission" date="2014-03" db="EMBL/GenBank/DDBJ databases">
        <title>The draft genome sequence of Thalassospira mesophila JCM 18969.</title>
        <authorList>
            <person name="Lai Q."/>
            <person name="Shao Z."/>
        </authorList>
    </citation>
    <scope>NUCLEOTIDE SEQUENCE [LARGE SCALE GENOMIC DNA]</scope>
    <source>
        <strain evidence="6 7">JCM 18969</strain>
    </source>
</reference>
<keyword evidence="3" id="KW-0378">Hydrolase</keyword>
<sequence length="357" mass="39074">MEYDETTAQQRRKTADFELGNKKVAPGTRQLVDIPISLLSNHTPVNLTVNVVHGKRPGPTLFVSAAVHGDEIVGVEVIRRILKSPVLRHLRGTLLAVPVVNAFGFLNHTRYLPDRRDLNRCFPGSAHGSLAGQLAHLFLKEVVERSDFGIDLHTAAAHRVNLPQIRVNEGDEKIMSYAESFGAPIILTSPLREGSLRQAGKDVGVPILLYEAGEGLRFDEMAIRAGVSGVLRVMRELGMVAARSVRPPRLPSFKSTGSQWLRAPVGGLLRTFKVAGDFVREGDIVAAVSDPFGQTDTEVLARQDGLIIGRTNLPIVNQGDALFHVASIKRPAELQERLDAIETHLQSDPLLDEDEII</sequence>
<dbReference type="Proteomes" id="UP000193391">
    <property type="component" value="Unassembled WGS sequence"/>
</dbReference>
<dbReference type="EMBL" id="JFKA01000010">
    <property type="protein sequence ID" value="OSQ36659.1"/>
    <property type="molecule type" value="Genomic_DNA"/>
</dbReference>
<comment type="cofactor">
    <cofactor evidence="1">
        <name>Zn(2+)</name>
        <dbReference type="ChEBI" id="CHEBI:29105"/>
    </cofactor>
</comment>
<evidence type="ECO:0000256" key="4">
    <source>
        <dbReference type="ARBA" id="ARBA00022833"/>
    </source>
</evidence>
<dbReference type="InterPro" id="IPR053138">
    <property type="entry name" value="N-alpha-Ac-DABA_deacetylase"/>
</dbReference>
<evidence type="ECO:0000259" key="5">
    <source>
        <dbReference type="Pfam" id="PF24827"/>
    </source>
</evidence>
<keyword evidence="2" id="KW-0479">Metal-binding</keyword>
<dbReference type="STRING" id="1293891.TMES_17575"/>
<dbReference type="InterPro" id="IPR043795">
    <property type="entry name" value="N-alpha-Ac-DABA-like"/>
</dbReference>
<accession>A0A1Y2KWU0</accession>
<gene>
    <name evidence="6" type="ORF">TMES_17575</name>
</gene>
<dbReference type="InterPro" id="IPR055438">
    <property type="entry name" value="AstE_AspA_cat"/>
</dbReference>
<dbReference type="SUPFAM" id="SSF53187">
    <property type="entry name" value="Zn-dependent exopeptidases"/>
    <property type="match status" value="1"/>
</dbReference>
<comment type="caution">
    <text evidence="6">The sequence shown here is derived from an EMBL/GenBank/DDBJ whole genome shotgun (WGS) entry which is preliminary data.</text>
</comment>
<name>A0A1Y2KWU0_9PROT</name>
<dbReference type="GO" id="GO:0016788">
    <property type="term" value="F:hydrolase activity, acting on ester bonds"/>
    <property type="evidence" value="ECO:0007669"/>
    <property type="project" value="InterPro"/>
</dbReference>
<evidence type="ECO:0000256" key="3">
    <source>
        <dbReference type="ARBA" id="ARBA00022801"/>
    </source>
</evidence>
<evidence type="ECO:0000256" key="1">
    <source>
        <dbReference type="ARBA" id="ARBA00001947"/>
    </source>
</evidence>
<feature type="domain" description="Succinylglutamate desuccinylase/Aspartoacylase catalytic" evidence="5">
    <location>
        <begin position="57"/>
        <end position="236"/>
    </location>
</feature>
<dbReference type="PIRSF" id="PIRSF039012">
    <property type="entry name" value="ASP"/>
    <property type="match status" value="1"/>
</dbReference>
<dbReference type="GO" id="GO:0016811">
    <property type="term" value="F:hydrolase activity, acting on carbon-nitrogen (but not peptide) bonds, in linear amides"/>
    <property type="evidence" value="ECO:0007669"/>
    <property type="project" value="InterPro"/>
</dbReference>
<dbReference type="GO" id="GO:0046872">
    <property type="term" value="F:metal ion binding"/>
    <property type="evidence" value="ECO:0007669"/>
    <property type="project" value="UniProtKB-KW"/>
</dbReference>
<dbReference type="OrthoDB" id="9782876at2"/>
<proteinExistence type="predicted"/>
<dbReference type="AlphaFoldDB" id="A0A1Y2KWU0"/>
<evidence type="ECO:0000313" key="7">
    <source>
        <dbReference type="Proteomes" id="UP000193391"/>
    </source>
</evidence>
<dbReference type="PANTHER" id="PTHR37326:SF2">
    <property type="entry name" value="SUCCINYLGLUTAMATE DESUCCINYLASE_ASPARTOACYLASE FAMILY PROTEIN"/>
    <property type="match status" value="1"/>
</dbReference>
<evidence type="ECO:0000313" key="6">
    <source>
        <dbReference type="EMBL" id="OSQ36659.1"/>
    </source>
</evidence>
<dbReference type="Pfam" id="PF24827">
    <property type="entry name" value="AstE_AspA_cat"/>
    <property type="match status" value="1"/>
</dbReference>
<dbReference type="PANTHER" id="PTHR37326">
    <property type="entry name" value="BLL3975 PROTEIN"/>
    <property type="match status" value="1"/>
</dbReference>